<protein>
    <recommendedName>
        <fullName evidence="2">Nephrocystin 3-like N-terminal domain-containing protein</fullName>
    </recommendedName>
</protein>
<reference evidence="4" key="2">
    <citation type="submission" date="2015-01" db="EMBL/GenBank/DDBJ databases">
        <title>Evolutionary Origins and Diversification of the Mycorrhizal Mutualists.</title>
        <authorList>
            <consortium name="DOE Joint Genome Institute"/>
            <consortium name="Mycorrhizal Genomics Consortium"/>
            <person name="Kohler A."/>
            <person name="Kuo A."/>
            <person name="Nagy L.G."/>
            <person name="Floudas D."/>
            <person name="Copeland A."/>
            <person name="Barry K.W."/>
            <person name="Cichocki N."/>
            <person name="Veneault-Fourrey C."/>
            <person name="LaButti K."/>
            <person name="Lindquist E.A."/>
            <person name="Lipzen A."/>
            <person name="Lundell T."/>
            <person name="Morin E."/>
            <person name="Murat C."/>
            <person name="Riley R."/>
            <person name="Ohm R."/>
            <person name="Sun H."/>
            <person name="Tunlid A."/>
            <person name="Henrissat B."/>
            <person name="Grigoriev I.V."/>
            <person name="Hibbett D.S."/>
            <person name="Martin F."/>
        </authorList>
    </citation>
    <scope>NUCLEOTIDE SEQUENCE [LARGE SCALE GENOMIC DNA]</scope>
    <source>
        <strain evidence="4">MUT 4182</strain>
    </source>
</reference>
<feature type="domain" description="Nephrocystin 3-like N-terminal" evidence="2">
    <location>
        <begin position="37"/>
        <end position="195"/>
    </location>
</feature>
<evidence type="ECO:0000313" key="3">
    <source>
        <dbReference type="EMBL" id="KIO28026.1"/>
    </source>
</evidence>
<sequence>MKRRRLLNCLGDGSYGARGSSIGDNFCLPGTRTEILAQINDWVRDKSAATGPVLWISGKPGRGKSAIASTVAHYWSSKGSCAIFHFRRDQHALNGQFICSLARQLGQGLVPEVKKAILDCVEENEDIAKERLEQQFKILFVGSLGTLHDSAHPILIIVDALEECNNIDDAVRFARLIDQHSPFLPSNVKFLLTCRPGSKVSVGQRHVKDLDSILHPSKDIALFFQHSFARIRNGVKPPLPKSWPSSADLEAMIERSQGLFHWAYIAIAY</sequence>
<dbReference type="HOGENOM" id="CLU_000288_6_10_1"/>
<gene>
    <name evidence="3" type="ORF">M407DRAFT_72407</name>
</gene>
<reference evidence="3 4" key="1">
    <citation type="submission" date="2014-04" db="EMBL/GenBank/DDBJ databases">
        <authorList>
            <consortium name="DOE Joint Genome Institute"/>
            <person name="Kuo A."/>
            <person name="Girlanda M."/>
            <person name="Perotto S."/>
            <person name="Kohler A."/>
            <person name="Nagy L.G."/>
            <person name="Floudas D."/>
            <person name="Copeland A."/>
            <person name="Barry K.W."/>
            <person name="Cichocki N."/>
            <person name="Veneault-Fourrey C."/>
            <person name="LaButti K."/>
            <person name="Lindquist E.A."/>
            <person name="Lipzen A."/>
            <person name="Lundell T."/>
            <person name="Morin E."/>
            <person name="Murat C."/>
            <person name="Sun H."/>
            <person name="Tunlid A."/>
            <person name="Henrissat B."/>
            <person name="Grigoriev I.V."/>
            <person name="Hibbett D.S."/>
            <person name="Martin F."/>
            <person name="Nordberg H.P."/>
            <person name="Cantor M.N."/>
            <person name="Hua S.X."/>
        </authorList>
    </citation>
    <scope>NUCLEOTIDE SEQUENCE [LARGE SCALE GENOMIC DNA]</scope>
    <source>
        <strain evidence="3 4">MUT 4182</strain>
    </source>
</reference>
<dbReference type="EMBL" id="KN823000">
    <property type="protein sequence ID" value="KIO28026.1"/>
    <property type="molecule type" value="Genomic_DNA"/>
</dbReference>
<evidence type="ECO:0000313" key="4">
    <source>
        <dbReference type="Proteomes" id="UP000054248"/>
    </source>
</evidence>
<dbReference type="SUPFAM" id="SSF52540">
    <property type="entry name" value="P-loop containing nucleoside triphosphate hydrolases"/>
    <property type="match status" value="1"/>
</dbReference>
<dbReference type="Gene3D" id="3.40.50.300">
    <property type="entry name" value="P-loop containing nucleotide triphosphate hydrolases"/>
    <property type="match status" value="1"/>
</dbReference>
<keyword evidence="1" id="KW-0677">Repeat</keyword>
<dbReference type="STRING" id="1051891.A0A0C3QKR9"/>
<organism evidence="3 4">
    <name type="scientific">Tulasnella calospora MUT 4182</name>
    <dbReference type="NCBI Taxonomy" id="1051891"/>
    <lineage>
        <taxon>Eukaryota</taxon>
        <taxon>Fungi</taxon>
        <taxon>Dikarya</taxon>
        <taxon>Basidiomycota</taxon>
        <taxon>Agaricomycotina</taxon>
        <taxon>Agaricomycetes</taxon>
        <taxon>Cantharellales</taxon>
        <taxon>Tulasnellaceae</taxon>
        <taxon>Tulasnella</taxon>
    </lineage>
</organism>
<dbReference type="PANTHER" id="PTHR10039">
    <property type="entry name" value="AMELOGENIN"/>
    <property type="match status" value="1"/>
</dbReference>
<dbReference type="OrthoDB" id="5967843at2759"/>
<accession>A0A0C3QKR9</accession>
<dbReference type="InterPro" id="IPR056884">
    <property type="entry name" value="NPHP3-like_N"/>
</dbReference>
<keyword evidence="4" id="KW-1185">Reference proteome</keyword>
<dbReference type="AlphaFoldDB" id="A0A0C3QKR9"/>
<name>A0A0C3QKR9_9AGAM</name>
<dbReference type="InterPro" id="IPR027417">
    <property type="entry name" value="P-loop_NTPase"/>
</dbReference>
<dbReference type="PANTHER" id="PTHR10039:SF15">
    <property type="entry name" value="NACHT DOMAIN-CONTAINING PROTEIN"/>
    <property type="match status" value="1"/>
</dbReference>
<evidence type="ECO:0000259" key="2">
    <source>
        <dbReference type="Pfam" id="PF24883"/>
    </source>
</evidence>
<feature type="non-terminal residue" evidence="3">
    <location>
        <position position="269"/>
    </location>
</feature>
<dbReference type="Proteomes" id="UP000054248">
    <property type="component" value="Unassembled WGS sequence"/>
</dbReference>
<proteinExistence type="predicted"/>
<evidence type="ECO:0000256" key="1">
    <source>
        <dbReference type="ARBA" id="ARBA00022737"/>
    </source>
</evidence>
<dbReference type="Pfam" id="PF24883">
    <property type="entry name" value="NPHP3_N"/>
    <property type="match status" value="1"/>
</dbReference>